<evidence type="ECO:0000313" key="2">
    <source>
        <dbReference type="EMBL" id="JAC26751.1"/>
    </source>
</evidence>
<dbReference type="EMBL" id="GBBL01000569">
    <property type="protein sequence ID" value="JAC26751.1"/>
    <property type="molecule type" value="mRNA"/>
</dbReference>
<accession>A0A023FY08</accession>
<name>A0A023FY08_AMBPA</name>
<sequence length="199" mass="22750">MLSTLIFSTVVLALFIAPAEQHGSITPSRLFFPQYDISEFVGTPLPIWTYNSTSSPEIMCQVDVMVNMSRYHIIFNRSRYEDKGMSKKKTYLMDGKFMETTNDTMLVGPLNVAVTQTEKILYDSPDYQCAVILVTLMGPGFGPSWYDLRVRNSSVTQGPSWDCQQKFNIYAHNGTVRYTKNCQKILPLKGRRRRSKGLY</sequence>
<evidence type="ECO:0000256" key="1">
    <source>
        <dbReference type="SAM" id="SignalP"/>
    </source>
</evidence>
<reference evidence="2" key="1">
    <citation type="submission" date="2014-03" db="EMBL/GenBank/DDBJ databases">
        <title>The sialotranscriptome of Amblyomma triste, Amblyomma parvum and Amblyomma cajennense ticks, uncovered by 454-based RNA-seq.</title>
        <authorList>
            <person name="Garcia G.R."/>
            <person name="Gardinassi L.G."/>
            <person name="Ribeiro J.M."/>
            <person name="Anatrielo E."/>
            <person name="Ferreira B.R."/>
            <person name="Moreira H.N."/>
            <person name="Mafra C."/>
            <person name="Olegario M.M."/>
            <person name="Szabo P.J."/>
            <person name="Miranda-Santos I.K."/>
            <person name="Maruyama S.R."/>
        </authorList>
    </citation>
    <scope>NUCLEOTIDE SEQUENCE</scope>
    <source>
        <strain evidence="2">Araguapaz</strain>
        <tissue evidence="2">Salivary glands</tissue>
    </source>
</reference>
<dbReference type="AlphaFoldDB" id="A0A023FY08"/>
<organism evidence="2">
    <name type="scientific">Amblyomma parvum</name>
    <name type="common">South American tick</name>
    <dbReference type="NCBI Taxonomy" id="251391"/>
    <lineage>
        <taxon>Eukaryota</taxon>
        <taxon>Metazoa</taxon>
        <taxon>Ecdysozoa</taxon>
        <taxon>Arthropoda</taxon>
        <taxon>Chelicerata</taxon>
        <taxon>Arachnida</taxon>
        <taxon>Acari</taxon>
        <taxon>Parasitiformes</taxon>
        <taxon>Ixodida</taxon>
        <taxon>Ixodoidea</taxon>
        <taxon>Ixodidae</taxon>
        <taxon>Amblyomminae</taxon>
        <taxon>Amblyomma</taxon>
    </lineage>
</organism>
<proteinExistence type="evidence at transcript level"/>
<protein>
    <submittedName>
        <fullName evidence="2">Putative lipocalin-3 1</fullName>
    </submittedName>
</protein>
<feature type="chain" id="PRO_5001515732" evidence="1">
    <location>
        <begin position="22"/>
        <end position="199"/>
    </location>
</feature>
<keyword evidence="1" id="KW-0732">Signal</keyword>
<feature type="signal peptide" evidence="1">
    <location>
        <begin position="1"/>
        <end position="21"/>
    </location>
</feature>